<feature type="repeat" description="WD" evidence="3">
    <location>
        <begin position="173"/>
        <end position="212"/>
    </location>
</feature>
<evidence type="ECO:0000256" key="2">
    <source>
        <dbReference type="ARBA" id="ARBA00022737"/>
    </source>
</evidence>
<dbReference type="OrthoDB" id="727118at2759"/>
<keyword evidence="2" id="KW-0677">Repeat</keyword>
<dbReference type="AlphaFoldDB" id="A0A6A1VFI8"/>
<dbReference type="InterPro" id="IPR036047">
    <property type="entry name" value="F-box-like_dom_sf"/>
</dbReference>
<sequence length="245" mass="27207">MAEADPSPSQSKTTITDVDVDSLALCASYLDLQDLSNLAISWKYFKRVAYSDSIWLRWFREQWPQQVVSSSSQTLQVREAYLSRRMALQQFKFADPLVADFSTVSKPYNHGLYVGIVNTDSLLSGRCCLIALSDHNARITCMSETQSKENVLVTSSCDRSIRLWWKRSCQRCLRGHSGPVSTLSDKLLGDVGGKVLASGGEDGTVRLWSLASSGKRGQHALKATLYGHEKPVTLMSVAGCEFFDH</sequence>
<proteinExistence type="predicted"/>
<dbReference type="PANTHER" id="PTHR22847:SF746">
    <property type="entry name" value="OS01G0185400 PROTEIN"/>
    <property type="match status" value="1"/>
</dbReference>
<dbReference type="InterPro" id="IPR015943">
    <property type="entry name" value="WD40/YVTN_repeat-like_dom_sf"/>
</dbReference>
<dbReference type="PROSITE" id="PS50082">
    <property type="entry name" value="WD_REPEATS_2"/>
    <property type="match status" value="2"/>
</dbReference>
<dbReference type="InterPro" id="IPR001680">
    <property type="entry name" value="WD40_rpt"/>
</dbReference>
<dbReference type="InterPro" id="IPR036322">
    <property type="entry name" value="WD40_repeat_dom_sf"/>
</dbReference>
<dbReference type="SMART" id="SM00320">
    <property type="entry name" value="WD40"/>
    <property type="match status" value="2"/>
</dbReference>
<name>A0A6A1VFI8_9ROSI</name>
<dbReference type="Proteomes" id="UP000516437">
    <property type="component" value="Chromosome 6"/>
</dbReference>
<protein>
    <submittedName>
        <fullName evidence="4">Uncharacterized protein</fullName>
    </submittedName>
</protein>
<dbReference type="SUPFAM" id="SSF50978">
    <property type="entry name" value="WD40 repeat-like"/>
    <property type="match status" value="1"/>
</dbReference>
<dbReference type="PROSITE" id="PS50294">
    <property type="entry name" value="WD_REPEATS_REGION"/>
    <property type="match status" value="2"/>
</dbReference>
<dbReference type="Gene3D" id="2.130.10.10">
    <property type="entry name" value="YVTN repeat-like/Quinoprotein amine dehydrogenase"/>
    <property type="match status" value="1"/>
</dbReference>
<dbReference type="SUPFAM" id="SSF81383">
    <property type="entry name" value="F-box domain"/>
    <property type="match status" value="1"/>
</dbReference>
<comment type="caution">
    <text evidence="4">The sequence shown here is derived from an EMBL/GenBank/DDBJ whole genome shotgun (WGS) entry which is preliminary data.</text>
</comment>
<evidence type="ECO:0000256" key="3">
    <source>
        <dbReference type="PROSITE-ProRule" id="PRU00221"/>
    </source>
</evidence>
<reference evidence="4 5" key="1">
    <citation type="journal article" date="2019" name="Plant Biotechnol. J.">
        <title>The red bayberry genome and genetic basis of sex determination.</title>
        <authorList>
            <person name="Jia H.M."/>
            <person name="Jia H.J."/>
            <person name="Cai Q.L."/>
            <person name="Wang Y."/>
            <person name="Zhao H.B."/>
            <person name="Yang W.F."/>
            <person name="Wang G.Y."/>
            <person name="Li Y.H."/>
            <person name="Zhan D.L."/>
            <person name="Shen Y.T."/>
            <person name="Niu Q.F."/>
            <person name="Chang L."/>
            <person name="Qiu J."/>
            <person name="Zhao L."/>
            <person name="Xie H.B."/>
            <person name="Fu W.Y."/>
            <person name="Jin J."/>
            <person name="Li X.W."/>
            <person name="Jiao Y."/>
            <person name="Zhou C.C."/>
            <person name="Tu T."/>
            <person name="Chai C.Y."/>
            <person name="Gao J.L."/>
            <person name="Fan L.J."/>
            <person name="van de Weg E."/>
            <person name="Wang J.Y."/>
            <person name="Gao Z.S."/>
        </authorList>
    </citation>
    <scope>NUCLEOTIDE SEQUENCE [LARGE SCALE GENOMIC DNA]</scope>
    <source>
        <tissue evidence="4">Leaves</tissue>
    </source>
</reference>
<keyword evidence="5" id="KW-1185">Reference proteome</keyword>
<evidence type="ECO:0000313" key="4">
    <source>
        <dbReference type="EMBL" id="KAB1211649.1"/>
    </source>
</evidence>
<gene>
    <name evidence="4" type="ORF">CJ030_MR6G002148</name>
</gene>
<accession>A0A6A1VFI8</accession>
<organism evidence="4 5">
    <name type="scientific">Morella rubra</name>
    <name type="common">Chinese bayberry</name>
    <dbReference type="NCBI Taxonomy" id="262757"/>
    <lineage>
        <taxon>Eukaryota</taxon>
        <taxon>Viridiplantae</taxon>
        <taxon>Streptophyta</taxon>
        <taxon>Embryophyta</taxon>
        <taxon>Tracheophyta</taxon>
        <taxon>Spermatophyta</taxon>
        <taxon>Magnoliopsida</taxon>
        <taxon>eudicotyledons</taxon>
        <taxon>Gunneridae</taxon>
        <taxon>Pentapetalae</taxon>
        <taxon>rosids</taxon>
        <taxon>fabids</taxon>
        <taxon>Fagales</taxon>
        <taxon>Myricaceae</taxon>
        <taxon>Morella</taxon>
    </lineage>
</organism>
<dbReference type="PANTHER" id="PTHR22847">
    <property type="entry name" value="WD40 REPEAT PROTEIN"/>
    <property type="match status" value="1"/>
</dbReference>
<evidence type="ECO:0000313" key="5">
    <source>
        <dbReference type="Proteomes" id="UP000516437"/>
    </source>
</evidence>
<dbReference type="EMBL" id="RXIC02000024">
    <property type="protein sequence ID" value="KAB1211649.1"/>
    <property type="molecule type" value="Genomic_DNA"/>
</dbReference>
<evidence type="ECO:0000256" key="1">
    <source>
        <dbReference type="ARBA" id="ARBA00022574"/>
    </source>
</evidence>
<dbReference type="Pfam" id="PF00400">
    <property type="entry name" value="WD40"/>
    <property type="match status" value="2"/>
</dbReference>
<keyword evidence="1 3" id="KW-0853">WD repeat</keyword>
<feature type="repeat" description="WD" evidence="3">
    <location>
        <begin position="132"/>
        <end position="164"/>
    </location>
</feature>